<evidence type="ECO:0000256" key="1">
    <source>
        <dbReference type="ARBA" id="ARBA00022553"/>
    </source>
</evidence>
<dbReference type="Proteomes" id="UP000603912">
    <property type="component" value="Unassembled WGS sequence"/>
</dbReference>
<dbReference type="PROSITE" id="PS51755">
    <property type="entry name" value="OMPR_PHOB"/>
    <property type="match status" value="1"/>
</dbReference>
<feature type="domain" description="Response regulatory" evidence="8">
    <location>
        <begin position="2"/>
        <end position="116"/>
    </location>
</feature>
<dbReference type="GO" id="GO:0000976">
    <property type="term" value="F:transcription cis-regulatory region binding"/>
    <property type="evidence" value="ECO:0007669"/>
    <property type="project" value="TreeGrafter"/>
</dbReference>
<evidence type="ECO:0000256" key="7">
    <source>
        <dbReference type="PROSITE-ProRule" id="PRU01091"/>
    </source>
</evidence>
<dbReference type="Gene3D" id="6.10.250.690">
    <property type="match status" value="1"/>
</dbReference>
<dbReference type="GO" id="GO:0000156">
    <property type="term" value="F:phosphorelay response regulator activity"/>
    <property type="evidence" value="ECO:0007669"/>
    <property type="project" value="TreeGrafter"/>
</dbReference>
<dbReference type="Pfam" id="PF00486">
    <property type="entry name" value="Trans_reg_C"/>
    <property type="match status" value="1"/>
</dbReference>
<dbReference type="SMART" id="SM00448">
    <property type="entry name" value="REC"/>
    <property type="match status" value="1"/>
</dbReference>
<dbReference type="InterPro" id="IPR039420">
    <property type="entry name" value="WalR-like"/>
</dbReference>
<evidence type="ECO:0000256" key="5">
    <source>
        <dbReference type="ARBA" id="ARBA00023163"/>
    </source>
</evidence>
<feature type="modified residue" description="4-aspartylphosphate" evidence="6">
    <location>
        <position position="51"/>
    </location>
</feature>
<keyword evidence="2" id="KW-0902">Two-component regulatory system</keyword>
<dbReference type="Gene3D" id="1.10.10.10">
    <property type="entry name" value="Winged helix-like DNA-binding domain superfamily/Winged helix DNA-binding domain"/>
    <property type="match status" value="1"/>
</dbReference>
<dbReference type="AlphaFoldDB" id="A0A917MKW7"/>
<dbReference type="PROSITE" id="PS50110">
    <property type="entry name" value="RESPONSE_REGULATORY"/>
    <property type="match status" value="1"/>
</dbReference>
<dbReference type="PANTHER" id="PTHR48111:SF76">
    <property type="entry name" value="TWO-COMPONENT RESPONSE REGULATOR"/>
    <property type="match status" value="1"/>
</dbReference>
<comment type="caution">
    <text evidence="10">The sequence shown here is derived from an EMBL/GenBank/DDBJ whole genome shotgun (WGS) entry which is preliminary data.</text>
</comment>
<dbReference type="SUPFAM" id="SSF52172">
    <property type="entry name" value="CheY-like"/>
    <property type="match status" value="1"/>
</dbReference>
<reference evidence="10" key="1">
    <citation type="journal article" date="2014" name="Int. J. Syst. Evol. Microbiol.">
        <title>Complete genome sequence of Corynebacterium casei LMG S-19264T (=DSM 44701T), isolated from a smear-ripened cheese.</title>
        <authorList>
            <consortium name="US DOE Joint Genome Institute (JGI-PGF)"/>
            <person name="Walter F."/>
            <person name="Albersmeier A."/>
            <person name="Kalinowski J."/>
            <person name="Ruckert C."/>
        </authorList>
    </citation>
    <scope>NUCLEOTIDE SEQUENCE</scope>
    <source>
        <strain evidence="10">CGMCC 1.12214</strain>
    </source>
</reference>
<dbReference type="Gene3D" id="3.40.50.2300">
    <property type="match status" value="1"/>
</dbReference>
<dbReference type="Pfam" id="PF00072">
    <property type="entry name" value="Response_reg"/>
    <property type="match status" value="1"/>
</dbReference>
<keyword evidence="1 6" id="KW-0597">Phosphoprotein</keyword>
<dbReference type="GO" id="GO:0006355">
    <property type="term" value="P:regulation of DNA-templated transcription"/>
    <property type="evidence" value="ECO:0007669"/>
    <property type="project" value="InterPro"/>
</dbReference>
<dbReference type="GO" id="GO:0032993">
    <property type="term" value="C:protein-DNA complex"/>
    <property type="evidence" value="ECO:0007669"/>
    <property type="project" value="TreeGrafter"/>
</dbReference>
<dbReference type="CDD" id="cd00383">
    <property type="entry name" value="trans_reg_C"/>
    <property type="match status" value="1"/>
</dbReference>
<dbReference type="InterPro" id="IPR001789">
    <property type="entry name" value="Sig_transdc_resp-reg_receiver"/>
</dbReference>
<dbReference type="FunFam" id="1.10.10.10:FF:000005">
    <property type="entry name" value="Two-component system response regulator"/>
    <property type="match status" value="1"/>
</dbReference>
<evidence type="ECO:0000256" key="3">
    <source>
        <dbReference type="ARBA" id="ARBA00023015"/>
    </source>
</evidence>
<feature type="domain" description="OmpR/PhoB-type" evidence="9">
    <location>
        <begin position="125"/>
        <end position="223"/>
    </location>
</feature>
<evidence type="ECO:0000259" key="8">
    <source>
        <dbReference type="PROSITE" id="PS50110"/>
    </source>
</evidence>
<evidence type="ECO:0000256" key="2">
    <source>
        <dbReference type="ARBA" id="ARBA00023012"/>
    </source>
</evidence>
<dbReference type="PANTHER" id="PTHR48111">
    <property type="entry name" value="REGULATOR OF RPOS"/>
    <property type="match status" value="1"/>
</dbReference>
<evidence type="ECO:0000259" key="9">
    <source>
        <dbReference type="PROSITE" id="PS51755"/>
    </source>
</evidence>
<reference evidence="10" key="2">
    <citation type="submission" date="2020-09" db="EMBL/GenBank/DDBJ databases">
        <authorList>
            <person name="Sun Q."/>
            <person name="Zhou Y."/>
        </authorList>
    </citation>
    <scope>NUCLEOTIDE SEQUENCE</scope>
    <source>
        <strain evidence="10">CGMCC 1.12214</strain>
    </source>
</reference>
<protein>
    <submittedName>
        <fullName evidence="10">DNA-binding response regulator</fullName>
    </submittedName>
</protein>
<dbReference type="InterPro" id="IPR001867">
    <property type="entry name" value="OmpR/PhoB-type_DNA-bd"/>
</dbReference>
<proteinExistence type="predicted"/>
<evidence type="ECO:0000313" key="10">
    <source>
        <dbReference type="EMBL" id="GGH26293.1"/>
    </source>
</evidence>
<keyword evidence="5" id="KW-0804">Transcription</keyword>
<feature type="DNA-binding region" description="OmpR/PhoB-type" evidence="7">
    <location>
        <begin position="125"/>
        <end position="223"/>
    </location>
</feature>
<evidence type="ECO:0000256" key="4">
    <source>
        <dbReference type="ARBA" id="ARBA00023125"/>
    </source>
</evidence>
<dbReference type="InterPro" id="IPR036388">
    <property type="entry name" value="WH-like_DNA-bd_sf"/>
</dbReference>
<keyword evidence="11" id="KW-1185">Reference proteome</keyword>
<dbReference type="EMBL" id="BMES01000002">
    <property type="protein sequence ID" value="GGH26293.1"/>
    <property type="molecule type" value="Genomic_DNA"/>
</dbReference>
<dbReference type="GO" id="GO:0005829">
    <property type="term" value="C:cytosol"/>
    <property type="evidence" value="ECO:0007669"/>
    <property type="project" value="TreeGrafter"/>
</dbReference>
<dbReference type="RefSeq" id="WP_188518894.1">
    <property type="nucleotide sequence ID" value="NZ_BMES01000002.1"/>
</dbReference>
<keyword evidence="4 7" id="KW-0238">DNA-binding</keyword>
<keyword evidence="3" id="KW-0805">Transcription regulation</keyword>
<name>A0A917MKW7_9HYPH</name>
<dbReference type="SMART" id="SM00862">
    <property type="entry name" value="Trans_reg_C"/>
    <property type="match status" value="1"/>
</dbReference>
<accession>A0A917MKW7</accession>
<evidence type="ECO:0000313" key="11">
    <source>
        <dbReference type="Proteomes" id="UP000603912"/>
    </source>
</evidence>
<organism evidence="10 11">
    <name type="scientific">Alsobacter metallidurans</name>
    <dbReference type="NCBI Taxonomy" id="340221"/>
    <lineage>
        <taxon>Bacteria</taxon>
        <taxon>Pseudomonadati</taxon>
        <taxon>Pseudomonadota</taxon>
        <taxon>Alphaproteobacteria</taxon>
        <taxon>Hyphomicrobiales</taxon>
        <taxon>Alsobacteraceae</taxon>
        <taxon>Alsobacter</taxon>
    </lineage>
</organism>
<sequence>MKLLVIEDDIEMAEDVASRLRDLGHKVEVVGDGRQGLAAAFADAYDVLVVDRMLPTMDGLSLVRTLRKDDVRTPVLFLTTMAGIDDRVEGLEAGGDDYLVKPFAPAELVARVNALGRRAKLPGVDTVLRVADLEIDLVKRTVVRAGQRIELQPREFQLLEFLMRHAGQVVTRTMLLENVWDFHFDPQTNIVETHISRLRSKVDRDFHGMLIQTIRGAGYLLRDPA</sequence>
<evidence type="ECO:0000256" key="6">
    <source>
        <dbReference type="PROSITE-ProRule" id="PRU00169"/>
    </source>
</evidence>
<dbReference type="InterPro" id="IPR011006">
    <property type="entry name" value="CheY-like_superfamily"/>
</dbReference>
<gene>
    <name evidence="10" type="ORF">GCM10007036_33970</name>
</gene>